<dbReference type="PANTHER" id="PTHR18901">
    <property type="entry name" value="2-DEOXYGLUCOSE-6-PHOSPHATE PHOSPHATASE 2"/>
    <property type="match status" value="1"/>
</dbReference>
<organism evidence="1 2">
    <name type="scientific">Ameyamaea chiangmaiensis</name>
    <dbReference type="NCBI Taxonomy" id="442969"/>
    <lineage>
        <taxon>Bacteria</taxon>
        <taxon>Pseudomonadati</taxon>
        <taxon>Pseudomonadota</taxon>
        <taxon>Alphaproteobacteria</taxon>
        <taxon>Acetobacterales</taxon>
        <taxon>Acetobacteraceae</taxon>
        <taxon>Ameyamaea</taxon>
    </lineage>
</organism>
<dbReference type="Gene3D" id="3.40.50.1000">
    <property type="entry name" value="HAD superfamily/HAD-like"/>
    <property type="match status" value="1"/>
</dbReference>
<evidence type="ECO:0000313" key="1">
    <source>
        <dbReference type="EMBL" id="NVN39723.1"/>
    </source>
</evidence>
<dbReference type="SFLD" id="SFLDG01129">
    <property type="entry name" value="C1.5:_HAD__Beta-PGM__Phosphata"/>
    <property type="match status" value="1"/>
</dbReference>
<dbReference type="RefSeq" id="WP_176612706.1">
    <property type="nucleotide sequence ID" value="NZ_JABXXR010000015.1"/>
</dbReference>
<dbReference type="Pfam" id="PF00702">
    <property type="entry name" value="Hydrolase"/>
    <property type="match status" value="1"/>
</dbReference>
<dbReference type="InterPro" id="IPR023214">
    <property type="entry name" value="HAD_sf"/>
</dbReference>
<comment type="caution">
    <text evidence="1">The sequence shown here is derived from an EMBL/GenBank/DDBJ whole genome shotgun (WGS) entry which is preliminary data.</text>
</comment>
<sequence length="230" mass="24664">MTTKPTPRLVIFDCDGVLIDSEGPSCRLIARDVRGRGGDLDDERALDFAGMSLTEIRERLNGSGTIALPDDWVAKIQEQLVELMGQEARAIDGAEAMVAAVIAMGLPVRVGSNSSMAEMAAKFERVRFAGALDGRTHSARDMGAPKPAPNVFLHAARQEQVPPDACVVLEDSDTGLAAAHAAGMTCVLLRAAAEPVPVWAKTWPDLHRITHPDAFAPLLHRLCAQRRQAA</sequence>
<dbReference type="InterPro" id="IPR023198">
    <property type="entry name" value="PGP-like_dom2"/>
</dbReference>
<reference evidence="1 2" key="1">
    <citation type="submission" date="2020-06" db="EMBL/GenBank/DDBJ databases">
        <title>Description of novel acetic acid bacteria.</title>
        <authorList>
            <person name="Sombolestani A."/>
        </authorList>
    </citation>
    <scope>NUCLEOTIDE SEQUENCE [LARGE SCALE GENOMIC DNA]</scope>
    <source>
        <strain evidence="1 2">LMG 27010</strain>
    </source>
</reference>
<keyword evidence="2" id="KW-1185">Reference proteome</keyword>
<accession>A0A850P9T7</accession>
<dbReference type="NCBIfam" id="TIGR01509">
    <property type="entry name" value="HAD-SF-IA-v3"/>
    <property type="match status" value="1"/>
</dbReference>
<dbReference type="EMBL" id="JABXXR010000015">
    <property type="protein sequence ID" value="NVN39723.1"/>
    <property type="molecule type" value="Genomic_DNA"/>
</dbReference>
<dbReference type="InterPro" id="IPR036412">
    <property type="entry name" value="HAD-like_sf"/>
</dbReference>
<gene>
    <name evidence="1" type="ORF">HUK82_03965</name>
</gene>
<protein>
    <submittedName>
        <fullName evidence="1">HAD family phosphatase</fullName>
    </submittedName>
</protein>
<evidence type="ECO:0000313" key="2">
    <source>
        <dbReference type="Proteomes" id="UP000585665"/>
    </source>
</evidence>
<name>A0A850P9T7_9PROT</name>
<dbReference type="AlphaFoldDB" id="A0A850P9T7"/>
<dbReference type="SUPFAM" id="SSF56784">
    <property type="entry name" value="HAD-like"/>
    <property type="match status" value="1"/>
</dbReference>
<dbReference type="Proteomes" id="UP000585665">
    <property type="component" value="Unassembled WGS sequence"/>
</dbReference>
<dbReference type="PANTHER" id="PTHR18901:SF38">
    <property type="entry name" value="PSEUDOURIDINE-5'-PHOSPHATASE"/>
    <property type="match status" value="1"/>
</dbReference>
<dbReference type="Gene3D" id="1.10.150.240">
    <property type="entry name" value="Putative phosphatase, domain 2"/>
    <property type="match status" value="1"/>
</dbReference>
<dbReference type="InterPro" id="IPR006439">
    <property type="entry name" value="HAD-SF_hydro_IA"/>
</dbReference>
<proteinExistence type="predicted"/>
<dbReference type="SFLD" id="SFLDS00003">
    <property type="entry name" value="Haloacid_Dehalogenase"/>
    <property type="match status" value="1"/>
</dbReference>